<reference evidence="2" key="1">
    <citation type="submission" date="2016-05" db="EMBL/GenBank/DDBJ databases">
        <authorList>
            <person name="Lavstsen T."/>
            <person name="Jespersen J.S."/>
        </authorList>
    </citation>
    <scope>NUCLEOTIDE SEQUENCE [LARGE SCALE GENOMIC DNA]</scope>
</reference>
<evidence type="ECO:0000313" key="5">
    <source>
        <dbReference type="Proteomes" id="UP000078555"/>
    </source>
</evidence>
<reference evidence="4 5" key="2">
    <citation type="submission" date="2016-05" db="EMBL/GenBank/DDBJ databases">
        <authorList>
            <person name="Naeem Raeece"/>
        </authorList>
    </citation>
    <scope>NUCLEOTIDE SEQUENCE [LARGE SCALE GENOMIC DNA]</scope>
</reference>
<accession>A0A1A9A910</accession>
<sequence>MKYILKKEDLIRLQSNRDYQNLKAESYHCDDKDAVSLKSQLYESINHDIYNEIINALCKVSFINKDNSDCKETCDKFYLWIGNILFNELKKDNDFSNIIQILNKLSLKFLETHKCSCNFYNNMNKSDFNKVKNVYDYIVDYSSIDDKLKLSDKLCDKGYKAYLDERANIYEEVYSDCLTSSSHAYCSVALQIIPKFYDKKLTALTCTVDEDLLKLDNSFESQYNMESTEYSESTTSKLKSFGIFISLFFPFLGITFYLLYKFTPFGLWINNRIAKSKLMGPYLKHINAQRSIENSSQEEVVKLENIRFNIPYNPA</sequence>
<organism evidence="2 4">
    <name type="scientific">Plasmodium ovale wallikeri</name>
    <dbReference type="NCBI Taxonomy" id="864142"/>
    <lineage>
        <taxon>Eukaryota</taxon>
        <taxon>Sar</taxon>
        <taxon>Alveolata</taxon>
        <taxon>Apicomplexa</taxon>
        <taxon>Aconoidasida</taxon>
        <taxon>Haemosporida</taxon>
        <taxon>Plasmodiidae</taxon>
        <taxon>Plasmodium</taxon>
        <taxon>Plasmodium (Plasmodium)</taxon>
    </lineage>
</organism>
<dbReference type="Pfam" id="PF05795">
    <property type="entry name" value="Plasmodium_Vir"/>
    <property type="match status" value="1"/>
</dbReference>
<keyword evidence="5" id="KW-1185">Reference proteome</keyword>
<name>A0A1A9A910_PLAOA</name>
<evidence type="ECO:0000313" key="2">
    <source>
        <dbReference type="EMBL" id="SBT52694.1"/>
    </source>
</evidence>
<evidence type="ECO:0000256" key="1">
    <source>
        <dbReference type="SAM" id="Phobius"/>
    </source>
</evidence>
<dbReference type="EMBL" id="FLRD01001712">
    <property type="protein sequence ID" value="SBT57975.1"/>
    <property type="molecule type" value="Genomic_DNA"/>
</dbReference>
<keyword evidence="1" id="KW-1133">Transmembrane helix</keyword>
<dbReference type="AlphaFoldDB" id="A0A1A9A910"/>
<proteinExistence type="predicted"/>
<keyword evidence="1" id="KW-0812">Transmembrane</keyword>
<dbReference type="Proteomes" id="UP000078550">
    <property type="component" value="Unassembled WGS sequence"/>
</dbReference>
<evidence type="ECO:0000313" key="3">
    <source>
        <dbReference type="EMBL" id="SBT57975.1"/>
    </source>
</evidence>
<keyword evidence="1" id="KW-0472">Membrane</keyword>
<evidence type="ECO:0000313" key="4">
    <source>
        <dbReference type="Proteomes" id="UP000078550"/>
    </source>
</evidence>
<gene>
    <name evidence="3" type="ORF">POVWA1_084860</name>
    <name evidence="2" type="ORF">POVWA2_063640</name>
</gene>
<dbReference type="Proteomes" id="UP000078555">
    <property type="component" value="Unassembled WGS sequence"/>
</dbReference>
<protein>
    <submittedName>
        <fullName evidence="2">PIR Superfamily Protein</fullName>
    </submittedName>
</protein>
<feature type="transmembrane region" description="Helical" evidence="1">
    <location>
        <begin position="241"/>
        <end position="260"/>
    </location>
</feature>
<dbReference type="EMBL" id="FLRE01000318">
    <property type="protein sequence ID" value="SBT52694.1"/>
    <property type="molecule type" value="Genomic_DNA"/>
</dbReference>
<dbReference type="InterPro" id="IPR008780">
    <property type="entry name" value="Plasmodium_Vir"/>
</dbReference>